<dbReference type="OrthoDB" id="671172at2759"/>
<reference evidence="3" key="1">
    <citation type="journal article" date="2015" name="Proc. Natl. Acad. Sci. U.S.A.">
        <title>Genome sequencing of adzuki bean (Vigna angularis) provides insight into high starch and low fat accumulation and domestication.</title>
        <authorList>
            <person name="Yang K."/>
            <person name="Tian Z."/>
            <person name="Chen C."/>
            <person name="Luo L."/>
            <person name="Zhao B."/>
            <person name="Wang Z."/>
            <person name="Yu L."/>
            <person name="Li Y."/>
            <person name="Sun Y."/>
            <person name="Li W."/>
            <person name="Chen Y."/>
            <person name="Li Y."/>
            <person name="Zhang Y."/>
            <person name="Ai D."/>
            <person name="Zhao J."/>
            <person name="Shang C."/>
            <person name="Ma Y."/>
            <person name="Wu B."/>
            <person name="Wang M."/>
            <person name="Gao L."/>
            <person name="Sun D."/>
            <person name="Zhang P."/>
            <person name="Guo F."/>
            <person name="Wang W."/>
            <person name="Li Y."/>
            <person name="Wang J."/>
            <person name="Varshney R.K."/>
            <person name="Wang J."/>
            <person name="Ling H.Q."/>
            <person name="Wan P."/>
        </authorList>
    </citation>
    <scope>NUCLEOTIDE SEQUENCE</scope>
    <source>
        <strain evidence="3">cv. Jingnong 6</strain>
    </source>
</reference>
<dbReference type="OMA" id="VTCCGKA"/>
<feature type="transmembrane region" description="Helical" evidence="1">
    <location>
        <begin position="12"/>
        <end position="31"/>
    </location>
</feature>
<feature type="transmembrane region" description="Helical" evidence="1">
    <location>
        <begin position="37"/>
        <end position="55"/>
    </location>
</feature>
<evidence type="ECO:0000313" key="3">
    <source>
        <dbReference type="Proteomes" id="UP000053144"/>
    </source>
</evidence>
<dbReference type="AlphaFoldDB" id="A0A0L9UNF3"/>
<keyword evidence="1" id="KW-0812">Transmembrane</keyword>
<dbReference type="Proteomes" id="UP000053144">
    <property type="component" value="Chromosome 5"/>
</dbReference>
<dbReference type="EMBL" id="CM003375">
    <property type="protein sequence ID" value="KOM44054.1"/>
    <property type="molecule type" value="Genomic_DNA"/>
</dbReference>
<gene>
    <name evidence="2" type="ORF">LR48_Vigan05g165900</name>
</gene>
<evidence type="ECO:0000313" key="2">
    <source>
        <dbReference type="EMBL" id="KOM44054.1"/>
    </source>
</evidence>
<dbReference type="Gene3D" id="1.20.1280.50">
    <property type="match status" value="1"/>
</dbReference>
<keyword evidence="1" id="KW-0472">Membrane</keyword>
<accession>A0A0L9UNF3</accession>
<dbReference type="SUPFAM" id="SSF81383">
    <property type="entry name" value="F-box domain"/>
    <property type="match status" value="1"/>
</dbReference>
<proteinExistence type="predicted"/>
<protein>
    <recommendedName>
        <fullName evidence="4">F-box domain-containing protein</fullName>
    </recommendedName>
</protein>
<organism evidence="2 3">
    <name type="scientific">Phaseolus angularis</name>
    <name type="common">Azuki bean</name>
    <name type="synonym">Vigna angularis</name>
    <dbReference type="NCBI Taxonomy" id="3914"/>
    <lineage>
        <taxon>Eukaryota</taxon>
        <taxon>Viridiplantae</taxon>
        <taxon>Streptophyta</taxon>
        <taxon>Embryophyta</taxon>
        <taxon>Tracheophyta</taxon>
        <taxon>Spermatophyta</taxon>
        <taxon>Magnoliopsida</taxon>
        <taxon>eudicotyledons</taxon>
        <taxon>Gunneridae</taxon>
        <taxon>Pentapetalae</taxon>
        <taxon>rosids</taxon>
        <taxon>fabids</taxon>
        <taxon>Fabales</taxon>
        <taxon>Fabaceae</taxon>
        <taxon>Papilionoideae</taxon>
        <taxon>50 kb inversion clade</taxon>
        <taxon>NPAAA clade</taxon>
        <taxon>indigoferoid/millettioid clade</taxon>
        <taxon>Phaseoleae</taxon>
        <taxon>Vigna</taxon>
    </lineage>
</organism>
<dbReference type="InterPro" id="IPR045283">
    <property type="entry name" value="AT3G44326-like"/>
</dbReference>
<sequence>MQTLQTRFIQPSIINLYNKTIISIILILLTATPTKSAYNSFKISIFSLFLLSLLMPSMDAASSFSSSDITALHPDIIRSHILNRLDGPTLASASSATLHLRRLCTDHNLWRTICAASWPSLNQPHASSLIDTFPAAHRSVFSDSFPSIQYSPPPHPNPPQLPPEFVSAVDLYYKGRPVFSRVITTETHKGWFLSSPLWVELLDPNEVVPTPLIFAKCDEESSWLAHLEENLGLSWIVIDPTRKRAVNLSSRRPVAARRHWLTGDLEVIFAVTMETVQWVIRVTCCGKAGGAMHVREASLTMEDTEGRHVTGRDSFVILQDAMENGERRKPDPEEAKARFDKFCRLKREIRERKLRRDSVMDTVAMLVSFTIFVSLFWFMVFGF</sequence>
<dbReference type="STRING" id="3914.A0A0L9UNF3"/>
<dbReference type="PANTHER" id="PTHR33736">
    <property type="entry name" value="F-BOX PROTEIN-RELATED"/>
    <property type="match status" value="1"/>
</dbReference>
<keyword evidence="1" id="KW-1133">Transmembrane helix</keyword>
<evidence type="ECO:0008006" key="4">
    <source>
        <dbReference type="Google" id="ProtNLM"/>
    </source>
</evidence>
<evidence type="ECO:0000256" key="1">
    <source>
        <dbReference type="SAM" id="Phobius"/>
    </source>
</evidence>
<dbReference type="PANTHER" id="PTHR33736:SF18">
    <property type="entry name" value="F-BOX DOMAIN-CONTAINING PROTEIN"/>
    <property type="match status" value="1"/>
</dbReference>
<dbReference type="Gramene" id="KOM44054">
    <property type="protein sequence ID" value="KOM44054"/>
    <property type="gene ID" value="LR48_Vigan05g165900"/>
</dbReference>
<dbReference type="InterPro" id="IPR036047">
    <property type="entry name" value="F-box-like_dom_sf"/>
</dbReference>
<name>A0A0L9UNF3_PHAAN</name>
<feature type="transmembrane region" description="Helical" evidence="1">
    <location>
        <begin position="359"/>
        <end position="380"/>
    </location>
</feature>